<evidence type="ECO:0000256" key="10">
    <source>
        <dbReference type="SAM" id="Coils"/>
    </source>
</evidence>
<keyword evidence="6" id="KW-0995">Kinetochore</keyword>
<keyword evidence="7" id="KW-0539">Nucleus</keyword>
<dbReference type="GO" id="GO:0000444">
    <property type="term" value="C:MIS12/MIND type complex"/>
    <property type="evidence" value="ECO:0007669"/>
    <property type="project" value="InterPro"/>
</dbReference>
<sequence length="242" mass="26728">MGLPYQSSALKEVFYPGLYMFLSYCLYAVLIYETAASNMNADVSPSSNEHPGNNSPQPIQMGPRATKLRSAMTFSLRHTLKACSQDHFKKAFPKLSGSESLESARLQIIDFLKTSAEEEFDAILRHHGAVERLNAWDEAIEEAKENKHADTAHATARPNPSLVITASRVASKKAELERLKGLLRNVEAENTAMRHKLVELKDTLRDAGLDRLSATARNLQNVVTSYESVSAMGPDHSPVSKS</sequence>
<keyword evidence="8" id="KW-0131">Cell cycle</keyword>
<feature type="compositionally biased region" description="Polar residues" evidence="11">
    <location>
        <begin position="42"/>
        <end position="58"/>
    </location>
</feature>
<evidence type="ECO:0000256" key="7">
    <source>
        <dbReference type="ARBA" id="ARBA00023242"/>
    </source>
</evidence>
<keyword evidence="5" id="KW-0498">Mitosis</keyword>
<comment type="caution">
    <text evidence="13">The sequence shown here is derived from an EMBL/GenBank/DDBJ whole genome shotgun (WGS) entry which is preliminary data.</text>
</comment>
<keyword evidence="3" id="KW-0158">Chromosome</keyword>
<gene>
    <name evidence="13" type="ORF">SeMB42_g03808</name>
</gene>
<evidence type="ECO:0000313" key="14">
    <source>
        <dbReference type="Proteomes" id="UP000317494"/>
    </source>
</evidence>
<name>A0A507D4D5_9FUNG</name>
<evidence type="ECO:0000256" key="8">
    <source>
        <dbReference type="ARBA" id="ARBA00023306"/>
    </source>
</evidence>
<keyword evidence="9" id="KW-0137">Centromere</keyword>
<dbReference type="STRING" id="286115.A0A507D4D5"/>
<reference evidence="13 14" key="1">
    <citation type="journal article" date="2019" name="Sci. Rep.">
        <title>Comparative genomics of chytrid fungi reveal insights into the obligate biotrophic and pathogenic lifestyle of Synchytrium endobioticum.</title>
        <authorList>
            <person name="van de Vossenberg B.T.L.H."/>
            <person name="Warris S."/>
            <person name="Nguyen H.D.T."/>
            <person name="van Gent-Pelzer M.P.E."/>
            <person name="Joly D.L."/>
            <person name="van de Geest H.C."/>
            <person name="Bonants P.J.M."/>
            <person name="Smith D.S."/>
            <person name="Levesque C.A."/>
            <person name="van der Lee T.A.J."/>
        </authorList>
    </citation>
    <scope>NUCLEOTIDE SEQUENCE [LARGE SCALE GENOMIC DNA]</scope>
    <source>
        <strain evidence="13 14">MB42</strain>
    </source>
</reference>
<keyword evidence="12" id="KW-0812">Transmembrane</keyword>
<evidence type="ECO:0000313" key="13">
    <source>
        <dbReference type="EMBL" id="TPX46165.1"/>
    </source>
</evidence>
<evidence type="ECO:0000256" key="4">
    <source>
        <dbReference type="ARBA" id="ARBA00022618"/>
    </source>
</evidence>
<dbReference type="GO" id="GO:0007059">
    <property type="term" value="P:chromosome segregation"/>
    <property type="evidence" value="ECO:0007669"/>
    <property type="project" value="TreeGrafter"/>
</dbReference>
<dbReference type="Pfam" id="PF03980">
    <property type="entry name" value="Nnf1"/>
    <property type="match status" value="1"/>
</dbReference>
<evidence type="ECO:0000256" key="11">
    <source>
        <dbReference type="SAM" id="MobiDB-lite"/>
    </source>
</evidence>
<keyword evidence="4" id="KW-0132">Cell division</keyword>
<dbReference type="InterPro" id="IPR007128">
    <property type="entry name" value="PMF1/Nnf1"/>
</dbReference>
<feature type="coiled-coil region" evidence="10">
    <location>
        <begin position="169"/>
        <end position="203"/>
    </location>
</feature>
<evidence type="ECO:0000256" key="6">
    <source>
        <dbReference type="ARBA" id="ARBA00022838"/>
    </source>
</evidence>
<evidence type="ECO:0000256" key="5">
    <source>
        <dbReference type="ARBA" id="ARBA00022776"/>
    </source>
</evidence>
<proteinExistence type="predicted"/>
<organism evidence="13 14">
    <name type="scientific">Synchytrium endobioticum</name>
    <dbReference type="NCBI Taxonomy" id="286115"/>
    <lineage>
        <taxon>Eukaryota</taxon>
        <taxon>Fungi</taxon>
        <taxon>Fungi incertae sedis</taxon>
        <taxon>Chytridiomycota</taxon>
        <taxon>Chytridiomycota incertae sedis</taxon>
        <taxon>Chytridiomycetes</taxon>
        <taxon>Synchytriales</taxon>
        <taxon>Synchytriaceae</taxon>
        <taxon>Synchytrium</taxon>
    </lineage>
</organism>
<comment type="subcellular location">
    <subcellularLocation>
        <location evidence="2">Chromosome</location>
        <location evidence="2">Centromere</location>
        <location evidence="2">Kinetochore</location>
    </subcellularLocation>
    <subcellularLocation>
        <location evidence="1">Nucleus</location>
    </subcellularLocation>
</comment>
<evidence type="ECO:0000256" key="9">
    <source>
        <dbReference type="ARBA" id="ARBA00023328"/>
    </source>
</evidence>
<dbReference type="PANTHER" id="PTHR15459:SF3">
    <property type="entry name" value="POLYAMINE-MODULATED FACTOR 1"/>
    <property type="match status" value="1"/>
</dbReference>
<dbReference type="EMBL" id="QEAN01000142">
    <property type="protein sequence ID" value="TPX46165.1"/>
    <property type="molecule type" value="Genomic_DNA"/>
</dbReference>
<dbReference type="Proteomes" id="UP000317494">
    <property type="component" value="Unassembled WGS sequence"/>
</dbReference>
<dbReference type="VEuPathDB" id="FungiDB:SeMB42_g03808"/>
<evidence type="ECO:0000256" key="3">
    <source>
        <dbReference type="ARBA" id="ARBA00022454"/>
    </source>
</evidence>
<keyword evidence="12" id="KW-0472">Membrane</keyword>
<dbReference type="GO" id="GO:0005634">
    <property type="term" value="C:nucleus"/>
    <property type="evidence" value="ECO:0007669"/>
    <property type="project" value="UniProtKB-SubCell"/>
</dbReference>
<keyword evidence="12" id="KW-1133">Transmembrane helix</keyword>
<dbReference type="GO" id="GO:0051301">
    <property type="term" value="P:cell division"/>
    <property type="evidence" value="ECO:0007669"/>
    <property type="project" value="UniProtKB-KW"/>
</dbReference>
<keyword evidence="10" id="KW-0175">Coiled coil</keyword>
<protein>
    <submittedName>
        <fullName evidence="13">Uncharacterized protein</fullName>
    </submittedName>
</protein>
<dbReference type="AlphaFoldDB" id="A0A507D4D5"/>
<evidence type="ECO:0000256" key="2">
    <source>
        <dbReference type="ARBA" id="ARBA00004629"/>
    </source>
</evidence>
<accession>A0A507D4D5</accession>
<feature type="transmembrane region" description="Helical" evidence="12">
    <location>
        <begin position="13"/>
        <end position="32"/>
    </location>
</feature>
<dbReference type="PANTHER" id="PTHR15459">
    <property type="entry name" value="POLYAMINE-MODULATED FACTOR 1"/>
    <property type="match status" value="1"/>
</dbReference>
<evidence type="ECO:0000256" key="12">
    <source>
        <dbReference type="SAM" id="Phobius"/>
    </source>
</evidence>
<evidence type="ECO:0000256" key="1">
    <source>
        <dbReference type="ARBA" id="ARBA00004123"/>
    </source>
</evidence>
<feature type="region of interest" description="Disordered" evidence="11">
    <location>
        <begin position="42"/>
        <end position="62"/>
    </location>
</feature>
<keyword evidence="14" id="KW-1185">Reference proteome</keyword>